<gene>
    <name evidence="2" type="ORF">PWYN_11505</name>
</gene>
<feature type="transmembrane region" description="Helical" evidence="1">
    <location>
        <begin position="202"/>
        <end position="222"/>
    </location>
</feature>
<evidence type="ECO:0000256" key="1">
    <source>
        <dbReference type="SAM" id="Phobius"/>
    </source>
</evidence>
<dbReference type="eggNOG" id="ENOG5032UFV">
    <property type="taxonomic scope" value="Bacteria"/>
</dbReference>
<feature type="transmembrane region" description="Helical" evidence="1">
    <location>
        <begin position="82"/>
        <end position="105"/>
    </location>
</feature>
<name>A0A098MBG1_9BACL</name>
<keyword evidence="3" id="KW-1185">Reference proteome</keyword>
<keyword evidence="1" id="KW-0472">Membrane</keyword>
<feature type="transmembrane region" description="Helical" evidence="1">
    <location>
        <begin position="126"/>
        <end position="150"/>
    </location>
</feature>
<evidence type="ECO:0000313" key="3">
    <source>
        <dbReference type="Proteomes" id="UP000029734"/>
    </source>
</evidence>
<reference evidence="2 3" key="1">
    <citation type="submission" date="2014-08" db="EMBL/GenBank/DDBJ databases">
        <authorList>
            <person name="den Bakker H.C."/>
        </authorList>
    </citation>
    <scope>NUCLEOTIDE SEQUENCE [LARGE SCALE GENOMIC DNA]</scope>
    <source>
        <strain evidence="2 3">DSM 18334</strain>
    </source>
</reference>
<feature type="transmembrane region" description="Helical" evidence="1">
    <location>
        <begin position="228"/>
        <end position="248"/>
    </location>
</feature>
<dbReference type="EMBL" id="JQCR01000002">
    <property type="protein sequence ID" value="KGE19890.1"/>
    <property type="molecule type" value="Genomic_DNA"/>
</dbReference>
<feature type="transmembrane region" description="Helical" evidence="1">
    <location>
        <begin position="170"/>
        <end position="190"/>
    </location>
</feature>
<protein>
    <submittedName>
        <fullName evidence="2">Uncharacterized protein</fullName>
    </submittedName>
</protein>
<organism evidence="2 3">
    <name type="scientific">Paenibacillus wynnii</name>
    <dbReference type="NCBI Taxonomy" id="268407"/>
    <lineage>
        <taxon>Bacteria</taxon>
        <taxon>Bacillati</taxon>
        <taxon>Bacillota</taxon>
        <taxon>Bacilli</taxon>
        <taxon>Bacillales</taxon>
        <taxon>Paenibacillaceae</taxon>
        <taxon>Paenibacillus</taxon>
    </lineage>
</organism>
<feature type="transmembrane region" description="Helical" evidence="1">
    <location>
        <begin position="18"/>
        <end position="39"/>
    </location>
</feature>
<keyword evidence="1" id="KW-1133">Transmembrane helix</keyword>
<sequence length="279" mass="32035">MILRVSITRGFHSMKEQFYILILLFIYRLLWGYSMYGFVRHAIVPILLRYPNEQAGGSGMSRLLFYIEGQFSLSSDPDVQRWLWMLLAITILKLLLSPFIRAGLIHELHQESKGVRGLFFFPGMKLYGLPVLIFSLVEWLLALVPLYWLAPRIYKLLLSSFLDYSLLLKISPYLLVWLIYIFIIRLCLLYMQFGYTSDTGMFYSLILCLRHIIPALVTAAILGAGGLLILLLCGLTGIFCPGLPALLIRQISPLPSTFFKMWGLAAQYHLWQSKLPSNN</sequence>
<dbReference type="STRING" id="268407.PWYN_11505"/>
<evidence type="ECO:0000313" key="2">
    <source>
        <dbReference type="EMBL" id="KGE19890.1"/>
    </source>
</evidence>
<dbReference type="Proteomes" id="UP000029734">
    <property type="component" value="Unassembled WGS sequence"/>
</dbReference>
<reference evidence="2 3" key="2">
    <citation type="submission" date="2014-10" db="EMBL/GenBank/DDBJ databases">
        <title>Comparative genomics of the Paenibacillus odorifer group.</title>
        <authorList>
            <person name="Tsai Y.-C."/>
            <person name="Martin N."/>
            <person name="Korlach J."/>
            <person name="Wiedmann M."/>
        </authorList>
    </citation>
    <scope>NUCLEOTIDE SEQUENCE [LARGE SCALE GENOMIC DNA]</scope>
    <source>
        <strain evidence="2 3">DSM 18334</strain>
    </source>
</reference>
<keyword evidence="1" id="KW-0812">Transmembrane</keyword>
<dbReference type="AlphaFoldDB" id="A0A098MBG1"/>
<comment type="caution">
    <text evidence="2">The sequence shown here is derived from an EMBL/GenBank/DDBJ whole genome shotgun (WGS) entry which is preliminary data.</text>
</comment>
<accession>A0A098MBG1</accession>
<proteinExistence type="predicted"/>